<dbReference type="Gene3D" id="3.30.70.270">
    <property type="match status" value="1"/>
</dbReference>
<keyword evidence="3" id="KW-0695">RNA-directed DNA polymerase</keyword>
<dbReference type="PROSITE" id="PS50878">
    <property type="entry name" value="RT_POL"/>
    <property type="match status" value="1"/>
</dbReference>
<accession>A0AA43U9J5</accession>
<feature type="non-terminal residue" evidence="3">
    <location>
        <position position="291"/>
    </location>
</feature>
<dbReference type="AlphaFoldDB" id="A0AA43U9J5"/>
<keyword evidence="3" id="KW-0548">Nucleotidyltransferase</keyword>
<gene>
    <name evidence="3" type="ORF">Q3982_07135</name>
</gene>
<reference evidence="3" key="1">
    <citation type="submission" date="2023-07" db="EMBL/GenBank/DDBJ databases">
        <title>Between Cages and Wild: Unraveling the Impact of Captivity on Animal Microbiomes and Antimicrobial Resistance.</title>
        <authorList>
            <person name="Schmartz G.P."/>
            <person name="Rehner J."/>
            <person name="Schuff M.J."/>
            <person name="Becker S.L."/>
            <person name="Kravczyk M."/>
            <person name="Gurevich A."/>
            <person name="Francke R."/>
            <person name="Mueller R."/>
            <person name="Keller V."/>
            <person name="Keller A."/>
        </authorList>
    </citation>
    <scope>NUCLEOTIDE SEQUENCE</scope>
    <source>
        <strain evidence="3">S12M_St_49</strain>
    </source>
</reference>
<sequence length="291" mass="34017">MIRATVDDLFDKDLLDKAIKKVERKKGSCGFDGVYSQDVRQLWIKDGDEIEKKIRNSSYFPCIADAFEIKKKNGKKRNITVPAVTDKVIIRALHMLLSPQYEEIFSNRSFAFRPGRGTMDAIRYLRNKMNAGYDCVIKTDIKSCYDTIDHKTLFAILKRDISDKCIYTLLKRYIDMKYCKYNRVIKMRVGIMQGSALSPLLANIYLNEFDQMMERRGFQFIRYADDIVLLGKNKKEVQRAYAAAKIMLDQDLHLKLSDDKTTQSLRRGIDFLGYHIGKRSRYGYYKFFVSE</sequence>
<dbReference type="InterPro" id="IPR043502">
    <property type="entry name" value="DNA/RNA_pol_sf"/>
</dbReference>
<dbReference type="GO" id="GO:0003964">
    <property type="term" value="F:RNA-directed DNA polymerase activity"/>
    <property type="evidence" value="ECO:0007669"/>
    <property type="project" value="UniProtKB-KW"/>
</dbReference>
<keyword evidence="3" id="KW-0808">Transferase</keyword>
<evidence type="ECO:0000313" key="3">
    <source>
        <dbReference type="EMBL" id="MDO4842430.1"/>
    </source>
</evidence>
<comment type="function">
    <text evidence="1">Poorly processive, error-prone DNA polymerase involved in untargeted mutagenesis. Copies undamaged DNA at stalled replication forks, which arise in vivo from mismatched or misaligned primer ends. These misaligned primers can be extended by PolIV. Exhibits no 3'-5' exonuclease (proofreading) activity. May be involved in translesional synthesis, in conjunction with the beta clamp from PolIII.</text>
</comment>
<dbReference type="PANTHER" id="PTHR34047:SF8">
    <property type="entry name" value="PROTEIN YKFC"/>
    <property type="match status" value="1"/>
</dbReference>
<dbReference type="Pfam" id="PF00078">
    <property type="entry name" value="RVT_1"/>
    <property type="match status" value="1"/>
</dbReference>
<comment type="caution">
    <text evidence="3">The sequence shown here is derived from an EMBL/GenBank/DDBJ whole genome shotgun (WGS) entry which is preliminary data.</text>
</comment>
<feature type="domain" description="Reverse transcriptase" evidence="2">
    <location>
        <begin position="50"/>
        <end position="276"/>
    </location>
</feature>
<protein>
    <submittedName>
        <fullName evidence="3">Reverse transcriptase domain-containing protein</fullName>
    </submittedName>
</protein>
<name>A0AA43U9J5_9ACTN</name>
<dbReference type="InterPro" id="IPR051083">
    <property type="entry name" value="GrpII_Intron_Splice-Mob/Def"/>
</dbReference>
<dbReference type="EMBL" id="JAUMVS010000167">
    <property type="protein sequence ID" value="MDO4842430.1"/>
    <property type="molecule type" value="Genomic_DNA"/>
</dbReference>
<proteinExistence type="predicted"/>
<dbReference type="SUPFAM" id="SSF56672">
    <property type="entry name" value="DNA/RNA polymerases"/>
    <property type="match status" value="1"/>
</dbReference>
<dbReference type="InterPro" id="IPR043128">
    <property type="entry name" value="Rev_trsase/Diguanyl_cyclase"/>
</dbReference>
<keyword evidence="4" id="KW-1185">Reference proteome</keyword>
<evidence type="ECO:0000259" key="2">
    <source>
        <dbReference type="PROSITE" id="PS50878"/>
    </source>
</evidence>
<dbReference type="InterPro" id="IPR000477">
    <property type="entry name" value="RT_dom"/>
</dbReference>
<dbReference type="Proteomes" id="UP001168575">
    <property type="component" value="Unassembled WGS sequence"/>
</dbReference>
<evidence type="ECO:0000256" key="1">
    <source>
        <dbReference type="ARBA" id="ARBA00025589"/>
    </source>
</evidence>
<organism evidence="3 4">
    <name type="scientific">Phoenicibacter congonensis</name>
    <dbReference type="NCBI Taxonomy" id="1944646"/>
    <lineage>
        <taxon>Bacteria</taxon>
        <taxon>Bacillati</taxon>
        <taxon>Actinomycetota</taxon>
        <taxon>Coriobacteriia</taxon>
        <taxon>Eggerthellales</taxon>
        <taxon>Eggerthellaceae</taxon>
        <taxon>Phoenicibacter</taxon>
    </lineage>
</organism>
<dbReference type="CDD" id="cd01651">
    <property type="entry name" value="RT_G2_intron"/>
    <property type="match status" value="1"/>
</dbReference>
<evidence type="ECO:0000313" key="4">
    <source>
        <dbReference type="Proteomes" id="UP001168575"/>
    </source>
</evidence>
<dbReference type="PANTHER" id="PTHR34047">
    <property type="entry name" value="NUCLEAR INTRON MATURASE 1, MITOCHONDRIAL-RELATED"/>
    <property type="match status" value="1"/>
</dbReference>